<feature type="compositionally biased region" description="Polar residues" evidence="11">
    <location>
        <begin position="668"/>
        <end position="687"/>
    </location>
</feature>
<evidence type="ECO:0000256" key="10">
    <source>
        <dbReference type="RuleBase" id="RU363110"/>
    </source>
</evidence>
<dbReference type="HOGENOM" id="CLU_008110_1_0_1"/>
<evidence type="ECO:0000313" key="12">
    <source>
        <dbReference type="EMBL" id="KIM25778.1"/>
    </source>
</evidence>
<keyword evidence="5 10" id="KW-0808">Transferase</keyword>
<evidence type="ECO:0000256" key="4">
    <source>
        <dbReference type="ARBA" id="ARBA00022676"/>
    </source>
</evidence>
<feature type="transmembrane region" description="Helical" evidence="10">
    <location>
        <begin position="340"/>
        <end position="358"/>
    </location>
</feature>
<name>A0A0C2WHA5_SERVB</name>
<protein>
    <recommendedName>
        <fullName evidence="10">Alpha-1,3-glucosyltransferase</fullName>
        <ecNumber evidence="10">2.4.1.-</ecNumber>
    </recommendedName>
</protein>
<keyword evidence="13" id="KW-1185">Reference proteome</keyword>
<dbReference type="Pfam" id="PF03155">
    <property type="entry name" value="Alg6_Alg8"/>
    <property type="match status" value="1"/>
</dbReference>
<evidence type="ECO:0000256" key="6">
    <source>
        <dbReference type="ARBA" id="ARBA00022692"/>
    </source>
</evidence>
<keyword evidence="9 10" id="KW-0472">Membrane</keyword>
<feature type="compositionally biased region" description="Low complexity" evidence="11">
    <location>
        <begin position="73"/>
        <end position="92"/>
    </location>
</feature>
<comment type="similarity">
    <text evidence="3 10">Belongs to the ALG6/ALG8 glucosyltransferase family.</text>
</comment>
<comment type="subcellular location">
    <subcellularLocation>
        <location evidence="1 10">Endoplasmic reticulum membrane</location>
        <topology evidence="1 10">Multi-pass membrane protein</topology>
    </subcellularLocation>
</comment>
<comment type="pathway">
    <text evidence="2 10">Protein modification; protein glycosylation.</text>
</comment>
<evidence type="ECO:0000256" key="9">
    <source>
        <dbReference type="ARBA" id="ARBA00023136"/>
    </source>
</evidence>
<organism evidence="12 13">
    <name type="scientific">Serendipita vermifera MAFF 305830</name>
    <dbReference type="NCBI Taxonomy" id="933852"/>
    <lineage>
        <taxon>Eukaryota</taxon>
        <taxon>Fungi</taxon>
        <taxon>Dikarya</taxon>
        <taxon>Basidiomycota</taxon>
        <taxon>Agaricomycotina</taxon>
        <taxon>Agaricomycetes</taxon>
        <taxon>Sebacinales</taxon>
        <taxon>Serendipitaceae</taxon>
        <taxon>Serendipita</taxon>
    </lineage>
</organism>
<dbReference type="PANTHER" id="PTHR12413:SF1">
    <property type="entry name" value="DOLICHYL PYROPHOSPHATE MAN9GLCNAC2 ALPHA-1,3-GLUCOSYLTRANSFERASE"/>
    <property type="match status" value="1"/>
</dbReference>
<evidence type="ECO:0000313" key="13">
    <source>
        <dbReference type="Proteomes" id="UP000054097"/>
    </source>
</evidence>
<proteinExistence type="inferred from homology"/>
<dbReference type="OrthoDB" id="5589195at2759"/>
<keyword evidence="8 10" id="KW-1133">Transmembrane helix</keyword>
<dbReference type="Proteomes" id="UP000054097">
    <property type="component" value="Unassembled WGS sequence"/>
</dbReference>
<evidence type="ECO:0000256" key="1">
    <source>
        <dbReference type="ARBA" id="ARBA00004477"/>
    </source>
</evidence>
<feature type="region of interest" description="Disordered" evidence="11">
    <location>
        <begin position="1"/>
        <end position="53"/>
    </location>
</feature>
<keyword evidence="4 10" id="KW-0328">Glycosyltransferase</keyword>
<keyword evidence="6 10" id="KW-0812">Transmembrane</keyword>
<dbReference type="STRING" id="933852.A0A0C2WHA5"/>
<feature type="transmembrane region" description="Helical" evidence="10">
    <location>
        <begin position="432"/>
        <end position="453"/>
    </location>
</feature>
<feature type="transmembrane region" description="Helical" evidence="10">
    <location>
        <begin position="558"/>
        <end position="577"/>
    </location>
</feature>
<feature type="transmembrane region" description="Helical" evidence="10">
    <location>
        <begin position="210"/>
        <end position="231"/>
    </location>
</feature>
<dbReference type="EC" id="2.4.1.-" evidence="10"/>
<dbReference type="AlphaFoldDB" id="A0A0C2WHA5"/>
<feature type="transmembrane region" description="Helical" evidence="10">
    <location>
        <begin position="612"/>
        <end position="631"/>
    </location>
</feature>
<dbReference type="GO" id="GO:0005789">
    <property type="term" value="C:endoplasmic reticulum membrane"/>
    <property type="evidence" value="ECO:0007669"/>
    <property type="project" value="UniProtKB-SubCell"/>
</dbReference>
<dbReference type="UniPathway" id="UPA00378"/>
<evidence type="ECO:0000256" key="11">
    <source>
        <dbReference type="SAM" id="MobiDB-lite"/>
    </source>
</evidence>
<feature type="region of interest" description="Disordered" evidence="11">
    <location>
        <begin position="652"/>
        <end position="721"/>
    </location>
</feature>
<evidence type="ECO:0000256" key="5">
    <source>
        <dbReference type="ARBA" id="ARBA00022679"/>
    </source>
</evidence>
<gene>
    <name evidence="12" type="ORF">M408DRAFT_330975</name>
</gene>
<feature type="region of interest" description="Disordered" evidence="11">
    <location>
        <begin position="73"/>
        <end position="107"/>
    </location>
</feature>
<evidence type="ECO:0000256" key="7">
    <source>
        <dbReference type="ARBA" id="ARBA00022824"/>
    </source>
</evidence>
<dbReference type="InterPro" id="IPR004856">
    <property type="entry name" value="Glyco_trans_ALG6/ALG8"/>
</dbReference>
<dbReference type="PANTHER" id="PTHR12413">
    <property type="entry name" value="DOLICHYL GLYCOSYLTRANSFERASE"/>
    <property type="match status" value="1"/>
</dbReference>
<evidence type="ECO:0000256" key="2">
    <source>
        <dbReference type="ARBA" id="ARBA00004922"/>
    </source>
</evidence>
<dbReference type="EMBL" id="KN824311">
    <property type="protein sequence ID" value="KIM25778.1"/>
    <property type="molecule type" value="Genomic_DNA"/>
</dbReference>
<feature type="transmembrane region" description="Helical" evidence="10">
    <location>
        <begin position="141"/>
        <end position="162"/>
    </location>
</feature>
<feature type="transmembrane region" description="Helical" evidence="10">
    <location>
        <begin position="243"/>
        <end position="264"/>
    </location>
</feature>
<sequence length="721" mass="80835">MSEPSSIRQRRASNLALNGVSFPATRPSPIPRPTSLASVQSTNYSDTDHSEILSPTPRRHYLLQQQSSQWLQTTGTISPPLSRPSSPLNPNSTHRTHRKQKPSLSFSSLAERHKAQKVAGINSSLARRWVRWMHRNRLKQYVLPCQMLCAIWLKWAIGLGSYSGQNTPPMYGDYEAQRHWLEITYHLPVRQWYTYDLPYWGLDYPPLTAYVSWICGYVANMINPAWVALDVSRGIETPTSKIYMRFTVLALDLLIYVPSLWHFINYSPLLRFRSPRARQVAFLTVLIQPALLLIDSGHFQYNSVMLGLTLQAFNFFGQGQDLLGALFFVASLGFKQMALYYSPAVFSYLLGKCLLLGWKAGTKHLILIGLTTVSTFVLLFLPFLYPAFPTHLIPPVQRIFPFARGLFEDKVANFWCASNVVFKWNNHFRPSVLPKLATGLTAFAFLPSMWALLGPAISGFGSMDANTNDEKGHEKSQSRVPAPTFSLLGHALFQCSLSFFLFSFQVHEKSILVPLLPITILMAASAPTVEGGDWEWGVLLNNVACFSMWPLLKKDGLSVQYIALVLLWNYGIGHNPLRQSALKYFTNSIYFAILVLHCAELVYVPPSRYPDLFPVLNAVLCAGVFGIAYLWSLKRLVELSWAMGSLRKPTVHASTSKIPRPDQPTGDVRSNGSASNVREPTASLSSSLRKRNPVNRHTVEGAPLEQQGVNVVDLSEPSGAK</sequence>
<evidence type="ECO:0000256" key="3">
    <source>
        <dbReference type="ARBA" id="ARBA00008715"/>
    </source>
</evidence>
<feature type="compositionally biased region" description="Polar residues" evidence="11">
    <location>
        <begin position="35"/>
        <end position="45"/>
    </location>
</feature>
<reference evidence="13" key="2">
    <citation type="submission" date="2015-01" db="EMBL/GenBank/DDBJ databases">
        <title>Evolutionary Origins and Diversification of the Mycorrhizal Mutualists.</title>
        <authorList>
            <consortium name="DOE Joint Genome Institute"/>
            <consortium name="Mycorrhizal Genomics Consortium"/>
            <person name="Kohler A."/>
            <person name="Kuo A."/>
            <person name="Nagy L.G."/>
            <person name="Floudas D."/>
            <person name="Copeland A."/>
            <person name="Barry K.W."/>
            <person name="Cichocki N."/>
            <person name="Veneault-Fourrey C."/>
            <person name="LaButti K."/>
            <person name="Lindquist E.A."/>
            <person name="Lipzen A."/>
            <person name="Lundell T."/>
            <person name="Morin E."/>
            <person name="Murat C."/>
            <person name="Riley R."/>
            <person name="Ohm R."/>
            <person name="Sun H."/>
            <person name="Tunlid A."/>
            <person name="Henrissat B."/>
            <person name="Grigoriev I.V."/>
            <person name="Hibbett D.S."/>
            <person name="Martin F."/>
        </authorList>
    </citation>
    <scope>NUCLEOTIDE SEQUENCE [LARGE SCALE GENOMIC DNA]</scope>
    <source>
        <strain evidence="13">MAFF 305830</strain>
    </source>
</reference>
<feature type="transmembrane region" description="Helical" evidence="10">
    <location>
        <begin position="365"/>
        <end position="385"/>
    </location>
</feature>
<accession>A0A0C2WHA5</accession>
<evidence type="ECO:0000256" key="8">
    <source>
        <dbReference type="ARBA" id="ARBA00022989"/>
    </source>
</evidence>
<feature type="transmembrane region" description="Helical" evidence="10">
    <location>
        <begin position="589"/>
        <end position="606"/>
    </location>
</feature>
<keyword evidence="7 10" id="KW-0256">Endoplasmic reticulum</keyword>
<feature type="transmembrane region" description="Helical" evidence="10">
    <location>
        <begin position="485"/>
        <end position="505"/>
    </location>
</feature>
<dbReference type="GO" id="GO:0042281">
    <property type="term" value="F:dolichyl pyrophosphate Man9GlcNAc2 alpha-1,3-glucosyltransferase activity"/>
    <property type="evidence" value="ECO:0007669"/>
    <property type="project" value="TreeGrafter"/>
</dbReference>
<reference evidence="12 13" key="1">
    <citation type="submission" date="2014-04" db="EMBL/GenBank/DDBJ databases">
        <authorList>
            <consortium name="DOE Joint Genome Institute"/>
            <person name="Kuo A."/>
            <person name="Zuccaro A."/>
            <person name="Kohler A."/>
            <person name="Nagy L.G."/>
            <person name="Floudas D."/>
            <person name="Copeland A."/>
            <person name="Barry K.W."/>
            <person name="Cichocki N."/>
            <person name="Veneault-Fourrey C."/>
            <person name="LaButti K."/>
            <person name="Lindquist E.A."/>
            <person name="Lipzen A."/>
            <person name="Lundell T."/>
            <person name="Morin E."/>
            <person name="Murat C."/>
            <person name="Sun H."/>
            <person name="Tunlid A."/>
            <person name="Henrissat B."/>
            <person name="Grigoriev I.V."/>
            <person name="Hibbett D.S."/>
            <person name="Martin F."/>
            <person name="Nordberg H.P."/>
            <person name="Cantor M.N."/>
            <person name="Hua S.X."/>
        </authorList>
    </citation>
    <scope>NUCLEOTIDE SEQUENCE [LARGE SCALE GENOMIC DNA]</scope>
    <source>
        <strain evidence="12 13">MAFF 305830</strain>
    </source>
</reference>